<proteinExistence type="predicted"/>
<protein>
    <submittedName>
        <fullName evidence="1">Uncharacterized protein</fullName>
    </submittedName>
</protein>
<dbReference type="EMBL" id="JASBWV010000001">
    <property type="protein sequence ID" value="KAJ9127984.1"/>
    <property type="molecule type" value="Genomic_DNA"/>
</dbReference>
<comment type="caution">
    <text evidence="1">The sequence shown here is derived from an EMBL/GenBank/DDBJ whole genome shotgun (WGS) entry which is preliminary data.</text>
</comment>
<name>A0ACC2XWT3_9TREE</name>
<evidence type="ECO:0000313" key="2">
    <source>
        <dbReference type="Proteomes" id="UP001234202"/>
    </source>
</evidence>
<dbReference type="Proteomes" id="UP001234202">
    <property type="component" value="Unassembled WGS sequence"/>
</dbReference>
<keyword evidence="2" id="KW-1185">Reference proteome</keyword>
<organism evidence="1 2">
    <name type="scientific">Naganishia onofrii</name>
    <dbReference type="NCBI Taxonomy" id="1851511"/>
    <lineage>
        <taxon>Eukaryota</taxon>
        <taxon>Fungi</taxon>
        <taxon>Dikarya</taxon>
        <taxon>Basidiomycota</taxon>
        <taxon>Agaricomycotina</taxon>
        <taxon>Tremellomycetes</taxon>
        <taxon>Filobasidiales</taxon>
        <taxon>Filobasidiaceae</taxon>
        <taxon>Naganishia</taxon>
    </lineage>
</organism>
<reference evidence="1" key="1">
    <citation type="submission" date="2023-04" db="EMBL/GenBank/DDBJ databases">
        <title>Draft Genome sequencing of Naganishia species isolated from polar environments using Oxford Nanopore Technology.</title>
        <authorList>
            <person name="Leo P."/>
            <person name="Venkateswaran K."/>
        </authorList>
    </citation>
    <scope>NUCLEOTIDE SEQUENCE</scope>
    <source>
        <strain evidence="1">DBVPG 5303</strain>
    </source>
</reference>
<sequence>MNLFRRSTHSIYRTVAERLWTTSEGDEEGALGTSQQALNAKIAVKPVGQFRHRWRQMRSSTVLALVAVALCGILVCIYRKCGFKHMTDANLGGVAQQDQTSSDGGYVIPLTPSPIIGLLDGMAPLENNDYYPRVRSALGLVAERSYVQGPRILDDYRSSLATFIDVAMPEDLRPTLQSGLTRYTSNRDSTLYLKNEYNRLAGVGEDPSTRRIWQINSSPDYTTSETAASWKNNGEGWEWKHLNDTGGSIYRADMLRYLTLLLHGGIFSATDTKRIKPISQWENGTSLWQEGRGWLHADEEMARDGAHPRGNELGPPGLVIGIAVDVNEREDWQKVAKQPVCLYLSEARKASLSFTGGIICDSTH</sequence>
<accession>A0ACC2XWT3</accession>
<evidence type="ECO:0000313" key="1">
    <source>
        <dbReference type="EMBL" id="KAJ9127984.1"/>
    </source>
</evidence>
<gene>
    <name evidence="1" type="ORF">QFC24_000270</name>
</gene>